<proteinExistence type="predicted"/>
<dbReference type="EMBL" id="UINC01001394">
    <property type="protein sequence ID" value="SUZ79604.1"/>
    <property type="molecule type" value="Genomic_DNA"/>
</dbReference>
<dbReference type="AlphaFoldDB" id="A0A381QL02"/>
<evidence type="ECO:0000256" key="2">
    <source>
        <dbReference type="SAM" id="Phobius"/>
    </source>
</evidence>
<reference evidence="3" key="1">
    <citation type="submission" date="2018-05" db="EMBL/GenBank/DDBJ databases">
        <authorList>
            <person name="Lanie J.A."/>
            <person name="Ng W.-L."/>
            <person name="Kazmierczak K.M."/>
            <person name="Andrzejewski T.M."/>
            <person name="Davidsen T.M."/>
            <person name="Wayne K.J."/>
            <person name="Tettelin H."/>
            <person name="Glass J.I."/>
            <person name="Rusch D."/>
            <person name="Podicherti R."/>
            <person name="Tsui H.-C.T."/>
            <person name="Winkler M.E."/>
        </authorList>
    </citation>
    <scope>NUCLEOTIDE SEQUENCE</scope>
</reference>
<evidence type="ECO:0008006" key="4">
    <source>
        <dbReference type="Google" id="ProtNLM"/>
    </source>
</evidence>
<keyword evidence="2" id="KW-0472">Membrane</keyword>
<dbReference type="Gene3D" id="1.10.1130.10">
    <property type="entry name" value="Flavocytochrome C3, Chain A"/>
    <property type="match status" value="1"/>
</dbReference>
<dbReference type="InterPro" id="IPR036280">
    <property type="entry name" value="Multihaem_cyt_sf"/>
</dbReference>
<name>A0A381QL02_9ZZZZ</name>
<dbReference type="PANTHER" id="PTHR35038">
    <property type="entry name" value="DISSIMILATORY SULFITE REDUCTASE SIRA"/>
    <property type="match status" value="1"/>
</dbReference>
<organism evidence="3">
    <name type="scientific">marine metagenome</name>
    <dbReference type="NCBI Taxonomy" id="408172"/>
    <lineage>
        <taxon>unclassified sequences</taxon>
        <taxon>metagenomes</taxon>
        <taxon>ecological metagenomes</taxon>
    </lineage>
</organism>
<dbReference type="SUPFAM" id="SSF48695">
    <property type="entry name" value="Multiheme cytochromes"/>
    <property type="match status" value="1"/>
</dbReference>
<evidence type="ECO:0000256" key="1">
    <source>
        <dbReference type="ARBA" id="ARBA00022729"/>
    </source>
</evidence>
<gene>
    <name evidence="3" type="ORF">METZ01_LOCUS32458</name>
</gene>
<protein>
    <recommendedName>
        <fullName evidence="4">Doubled CXXCH motif domain-containing protein</fullName>
    </recommendedName>
</protein>
<evidence type="ECO:0000313" key="3">
    <source>
        <dbReference type="EMBL" id="SUZ79604.1"/>
    </source>
</evidence>
<accession>A0A381QL02</accession>
<sequence length="723" mass="79816">MSKSLIAMTASIILGLGIFVFLFLDSIVDSSNSAQTGSSIAAIDDLSSFSGNVVSAAGSLVIGGEADDPGHPVVGATVYLVPTTAMDFSTQMTASAIYEAPYPAEAYDEPLEDAIRLKGTEFLQATTDAMGNFNIETPLDGNYFVHVTPAADDEEHLPGGDKSRLAYPSEQLRDKPMTIEVSSSPSATAHAVGSTTCIACHQDERHWQQTGHKIAWTAPGAPGPMQDFSRFPEFFSALDSYIETDSYRNGTHLELGDYDPGRGNDKFKLRIAGDSRLPIDAVFADVYLWQERTEDADGSYYITLSNRLNPEDPNSPAHLEVKLLYGGAVHDQRYIVAAPASLGNRPGWYTLLRYNLSGSDSRLNRQRRVWHDYKFYLWWNAGEDNRYGTVDDVIEAPPVNQNTIQTMCASCHFTGWERYLDESSGQFLARAVNDVNGAINIDDDPEMDEINIGCERCHGPGSEHVANAGQSRFIVNPKLLSAERSSVVCGRCHDRRQGYGGEIIGYTQALSMEGELARPGISRHELITRFTDPIKKGPTMRGAGKEFNIWPDDIHSSKPHQQYSDFIKSKMYRNDRLLVSCSDCHDLHGDTPNSRWLIHDQNDSSSPLCQRCHAVDINDHMLSKLGSTMKGHITRCIDCHMAPTANTGGIAGDYGRFIQTPPYADAAEEQRNAYWEGPMRSHVFDVPFKTNVMVRGVEPGQAMPIPYTNSCGVCHKVDELPFK</sequence>
<feature type="transmembrane region" description="Helical" evidence="2">
    <location>
        <begin position="5"/>
        <end position="24"/>
    </location>
</feature>
<keyword evidence="1" id="KW-0732">Signal</keyword>
<keyword evidence="2" id="KW-1133">Transmembrane helix</keyword>
<keyword evidence="2" id="KW-0812">Transmembrane</keyword>
<dbReference type="InterPro" id="IPR051829">
    <property type="entry name" value="Multiheme_Cytochr_ET"/>
</dbReference>
<dbReference type="PANTHER" id="PTHR35038:SF8">
    <property type="entry name" value="C-TYPE POLYHEME CYTOCHROME OMCC"/>
    <property type="match status" value="1"/>
</dbReference>